<dbReference type="GO" id="GO:0008137">
    <property type="term" value="F:NADH dehydrogenase (ubiquinone) activity"/>
    <property type="evidence" value="ECO:0007669"/>
    <property type="project" value="InterPro"/>
</dbReference>
<dbReference type="PANTHER" id="PTHR10884">
    <property type="entry name" value="NADH DEHYDROGENASE UBIQUINONE IRON-SULFUR PROTEIN 3"/>
    <property type="match status" value="1"/>
</dbReference>
<name>A0A2S8FF58_9BACT</name>
<dbReference type="InterPro" id="IPR037232">
    <property type="entry name" value="NADH_quin_OxRdtase_su_C/D-like"/>
</dbReference>
<dbReference type="Gene3D" id="3.30.460.80">
    <property type="entry name" value="NADH:ubiquinone oxidoreductase, 30kDa subunit"/>
    <property type="match status" value="1"/>
</dbReference>
<keyword evidence="3" id="KW-1003">Cell membrane</keyword>
<evidence type="ECO:0000259" key="4">
    <source>
        <dbReference type="Pfam" id="PF00329"/>
    </source>
</evidence>
<proteinExistence type="inferred from homology"/>
<dbReference type="Pfam" id="PF00329">
    <property type="entry name" value="Complex1_30kDa"/>
    <property type="match status" value="1"/>
</dbReference>
<evidence type="ECO:0000256" key="2">
    <source>
        <dbReference type="ARBA" id="ARBA00022448"/>
    </source>
</evidence>
<organism evidence="5 6">
    <name type="scientific">Blastopirellula marina</name>
    <dbReference type="NCBI Taxonomy" id="124"/>
    <lineage>
        <taxon>Bacteria</taxon>
        <taxon>Pseudomonadati</taxon>
        <taxon>Planctomycetota</taxon>
        <taxon>Planctomycetia</taxon>
        <taxon>Pirellulales</taxon>
        <taxon>Pirellulaceae</taxon>
        <taxon>Blastopirellula</taxon>
    </lineage>
</organism>
<keyword evidence="3" id="KW-0830">Ubiquinone</keyword>
<dbReference type="PANTHER" id="PTHR10884:SF14">
    <property type="entry name" value="NADH DEHYDROGENASE [UBIQUINONE] IRON-SULFUR PROTEIN 3, MITOCHONDRIAL"/>
    <property type="match status" value="1"/>
</dbReference>
<comment type="subcellular location">
    <subcellularLocation>
        <location evidence="3">Cell membrane</location>
        <topology evidence="3">Peripheral membrane protein</topology>
        <orientation evidence="3">Cytoplasmic side</orientation>
    </subcellularLocation>
</comment>
<evidence type="ECO:0000313" key="5">
    <source>
        <dbReference type="EMBL" id="PQO30777.1"/>
    </source>
</evidence>
<evidence type="ECO:0000256" key="1">
    <source>
        <dbReference type="ARBA" id="ARBA00007569"/>
    </source>
</evidence>
<comment type="subunit">
    <text evidence="3">NDH-1 is composed of 14 different subunits. Subunits NuoB, C, D, E, F, and G constitute the peripheral sector of the complex.</text>
</comment>
<keyword evidence="3" id="KW-1278">Translocase</keyword>
<gene>
    <name evidence="3" type="primary">nuoC</name>
    <name evidence="5" type="ORF">C5Y96_14590</name>
</gene>
<dbReference type="GO" id="GO:0048038">
    <property type="term" value="F:quinone binding"/>
    <property type="evidence" value="ECO:0007669"/>
    <property type="project" value="UniProtKB-KW"/>
</dbReference>
<comment type="catalytic activity">
    <reaction evidence="3">
        <text>a quinone + NADH + 5 H(+)(in) = a quinol + NAD(+) + 4 H(+)(out)</text>
        <dbReference type="Rhea" id="RHEA:57888"/>
        <dbReference type="ChEBI" id="CHEBI:15378"/>
        <dbReference type="ChEBI" id="CHEBI:24646"/>
        <dbReference type="ChEBI" id="CHEBI:57540"/>
        <dbReference type="ChEBI" id="CHEBI:57945"/>
        <dbReference type="ChEBI" id="CHEBI:132124"/>
    </reaction>
</comment>
<dbReference type="GO" id="GO:0005886">
    <property type="term" value="C:plasma membrane"/>
    <property type="evidence" value="ECO:0007669"/>
    <property type="project" value="UniProtKB-SubCell"/>
</dbReference>
<dbReference type="OrthoDB" id="9803286at2"/>
<dbReference type="RefSeq" id="WP_105354663.1">
    <property type="nucleotide sequence ID" value="NZ_PUIA01000038.1"/>
</dbReference>
<keyword evidence="3" id="KW-0520">NAD</keyword>
<keyword evidence="3" id="KW-0874">Quinone</keyword>
<evidence type="ECO:0000313" key="6">
    <source>
        <dbReference type="Proteomes" id="UP000240009"/>
    </source>
</evidence>
<comment type="caution">
    <text evidence="5">The sequence shown here is derived from an EMBL/GenBank/DDBJ whole genome shotgun (WGS) entry which is preliminary data.</text>
</comment>
<dbReference type="SUPFAM" id="SSF143243">
    <property type="entry name" value="Nqo5-like"/>
    <property type="match status" value="1"/>
</dbReference>
<comment type="similarity">
    <text evidence="1 3">Belongs to the complex I 30 kDa subunit family.</text>
</comment>
<dbReference type="InterPro" id="IPR001268">
    <property type="entry name" value="NADH_UbQ_OxRdtase_30kDa_su"/>
</dbReference>
<comment type="function">
    <text evidence="3">NDH-1 shuttles electrons from NADH, via FMN and iron-sulfur (Fe-S) centers, to quinones in the respiratory chain. The immediate electron acceptor for the enzyme in this species is believed to be ubiquinone. Couples the redox reaction to proton translocation (for every two electrons transferred, four hydrogen ions are translocated across the cytoplasmic membrane), and thus conserves the redox energy in a proton gradient.</text>
</comment>
<evidence type="ECO:0000256" key="3">
    <source>
        <dbReference type="HAMAP-Rule" id="MF_01357"/>
    </source>
</evidence>
<dbReference type="EMBL" id="PUIA01000038">
    <property type="protein sequence ID" value="PQO30777.1"/>
    <property type="molecule type" value="Genomic_DNA"/>
</dbReference>
<dbReference type="EC" id="7.1.1.-" evidence="3"/>
<dbReference type="HAMAP" id="MF_01357">
    <property type="entry name" value="NDH1_NuoC"/>
    <property type="match status" value="1"/>
</dbReference>
<dbReference type="InterPro" id="IPR010218">
    <property type="entry name" value="NADH_DH_suC"/>
</dbReference>
<reference evidence="5 6" key="1">
    <citation type="submission" date="2018-02" db="EMBL/GenBank/DDBJ databases">
        <title>Comparative genomes isolates from brazilian mangrove.</title>
        <authorList>
            <person name="Araujo J.E."/>
            <person name="Taketani R.G."/>
            <person name="Silva M.C.P."/>
            <person name="Loureco M.V."/>
            <person name="Andreote F.D."/>
        </authorList>
    </citation>
    <scope>NUCLEOTIDE SEQUENCE [LARGE SCALE GENOMIC DNA]</scope>
    <source>
        <strain evidence="5 6">HEX-2 MGV</strain>
    </source>
</reference>
<protein>
    <recommendedName>
        <fullName evidence="3">NADH-quinone oxidoreductase subunit C</fullName>
        <ecNumber evidence="3">7.1.1.-</ecNumber>
    </recommendedName>
    <alternativeName>
        <fullName evidence="3">NADH dehydrogenase I subunit C</fullName>
    </alternativeName>
    <alternativeName>
        <fullName evidence="3">NDH-1 subunit C</fullName>
    </alternativeName>
</protein>
<keyword evidence="2 3" id="KW-0813">Transport</keyword>
<dbReference type="Proteomes" id="UP000240009">
    <property type="component" value="Unassembled WGS sequence"/>
</dbReference>
<sequence>MIDEPFVEKLKQRFGDKVVGANLENVDPWIEVSPTGLVEVCRYLKEESSIAFDYLNSICVVDYCETDPKKAAKAKWQPHLEVVYHVSSIRHKTTGTMKVMLSRWKDAIEGQIPELPSVTSVWKTADWHEREVYDLSGVLFIGHENLRRILCPEDWVGHPLRKDYVMPLEYHGIRGR</sequence>
<dbReference type="GO" id="GO:0050136">
    <property type="term" value="F:NADH dehydrogenase (quinone) (non-electrogenic) activity"/>
    <property type="evidence" value="ECO:0007669"/>
    <property type="project" value="UniProtKB-UniRule"/>
</dbReference>
<accession>A0A2S8FF58</accession>
<keyword evidence="3" id="KW-0472">Membrane</keyword>
<dbReference type="AlphaFoldDB" id="A0A2S8FF58"/>
<feature type="domain" description="NADH:ubiquinone oxidoreductase 30kDa subunit" evidence="4">
    <location>
        <begin position="30"/>
        <end position="166"/>
    </location>
</feature>